<dbReference type="GO" id="GO:0004721">
    <property type="term" value="F:phosphoprotein phosphatase activity"/>
    <property type="evidence" value="ECO:0007669"/>
    <property type="project" value="UniProtKB-KW"/>
</dbReference>
<comment type="caution">
    <text evidence="9">The sequence shown here is derived from an EMBL/GenBank/DDBJ whole genome shotgun (WGS) entry which is preliminary data.</text>
</comment>
<dbReference type="InterPro" id="IPR043472">
    <property type="entry name" value="Macro_dom-like"/>
</dbReference>
<dbReference type="InterPro" id="IPR002589">
    <property type="entry name" value="Macro_dom"/>
</dbReference>
<name>A0A3M7D1U6_HORWE</name>
<evidence type="ECO:0000256" key="2">
    <source>
        <dbReference type="ARBA" id="ARBA00006575"/>
    </source>
</evidence>
<dbReference type="PANTHER" id="PTHR12521">
    <property type="entry name" value="PROTEIN C6ORF130"/>
    <property type="match status" value="1"/>
</dbReference>
<dbReference type="SUPFAM" id="SSF52949">
    <property type="entry name" value="Macro domain-like"/>
    <property type="match status" value="1"/>
</dbReference>
<protein>
    <recommendedName>
        <fullName evidence="4">ADP-ribose 1''-phosphate phosphatase</fullName>
        <ecNumber evidence="3">3.1.3.84</ecNumber>
    </recommendedName>
</protein>
<evidence type="ECO:0000313" key="10">
    <source>
        <dbReference type="Proteomes" id="UP000269276"/>
    </source>
</evidence>
<feature type="region of interest" description="Disordered" evidence="7">
    <location>
        <begin position="1"/>
        <end position="67"/>
    </location>
</feature>
<feature type="region of interest" description="Disordered" evidence="7">
    <location>
        <begin position="225"/>
        <end position="263"/>
    </location>
</feature>
<proteinExistence type="inferred from homology"/>
<comment type="function">
    <text evidence="1">Highly specific phosphatase involved in the metabolism of ADP-ribose 1''-phosphate (Appr1p) which is produced as a consequence of tRNA splicing.</text>
</comment>
<organism evidence="9 10">
    <name type="scientific">Hortaea werneckii</name>
    <name type="common">Black yeast</name>
    <name type="synonym">Cladosporium werneckii</name>
    <dbReference type="NCBI Taxonomy" id="91943"/>
    <lineage>
        <taxon>Eukaryota</taxon>
        <taxon>Fungi</taxon>
        <taxon>Dikarya</taxon>
        <taxon>Ascomycota</taxon>
        <taxon>Pezizomycotina</taxon>
        <taxon>Dothideomycetes</taxon>
        <taxon>Dothideomycetidae</taxon>
        <taxon>Mycosphaerellales</taxon>
        <taxon>Teratosphaeriaceae</taxon>
        <taxon>Hortaea</taxon>
    </lineage>
</organism>
<evidence type="ECO:0000256" key="6">
    <source>
        <dbReference type="ARBA" id="ARBA00034427"/>
    </source>
</evidence>
<dbReference type="EMBL" id="QWIP01000628">
    <property type="protein sequence ID" value="RMY58291.1"/>
    <property type="molecule type" value="Genomic_DNA"/>
</dbReference>
<gene>
    <name evidence="9" type="ORF">D0863_12308</name>
</gene>
<dbReference type="Proteomes" id="UP000269276">
    <property type="component" value="Unassembled WGS sequence"/>
</dbReference>
<accession>A0A3M7D1U6</accession>
<dbReference type="Gene3D" id="3.40.220.10">
    <property type="entry name" value="Leucine Aminopeptidase, subunit E, domain 1"/>
    <property type="match status" value="1"/>
</dbReference>
<feature type="domain" description="Macro" evidence="8">
    <location>
        <begin position="93"/>
        <end position="143"/>
    </location>
</feature>
<sequence>MAPKNNTKMNNVASTNPSNKRKQPLDTTSKSLPSKQPKTENTESSPTDISTKSNSDPSNKSPSQTINSTHTTCLKVVESKGDIYSAPPNTLLIHACNCEGSWGAGIAKAFKTHYPSAYETYHAHCTSHTPEELIGTALLIPTSHGGDDDVDDNPTQTRTTSNRKSKTTTAGHKQPNPSEQQRKHQHFIGCLFTSRSKGAKKRDPPSQILDATGSAMRDLFEQVAKQESNSKGTVGGDSSSTPTNHDEEDDEGKKKKKEQKVQGAQVVEEIRMCKINSGLFNVPWEKTKAVIEGIEVPGVTTESDGKSKAVIREIRCISRE</sequence>
<evidence type="ECO:0000313" key="9">
    <source>
        <dbReference type="EMBL" id="RMY58291.1"/>
    </source>
</evidence>
<feature type="compositionally biased region" description="Polar residues" evidence="7">
    <location>
        <begin position="225"/>
        <end position="243"/>
    </location>
</feature>
<evidence type="ECO:0000256" key="1">
    <source>
        <dbReference type="ARBA" id="ARBA00002432"/>
    </source>
</evidence>
<dbReference type="OrthoDB" id="2155246at2759"/>
<dbReference type="PANTHER" id="PTHR12521:SF0">
    <property type="entry name" value="ADP-RIBOSE GLYCOHYDROLASE OARD1"/>
    <property type="match status" value="1"/>
</dbReference>
<feature type="compositionally biased region" description="Polar residues" evidence="7">
    <location>
        <begin position="1"/>
        <end position="18"/>
    </location>
</feature>
<keyword evidence="5" id="KW-0904">Protein phosphatase</keyword>
<dbReference type="InterPro" id="IPR050892">
    <property type="entry name" value="ADP-ribose_metab_enzymes"/>
</dbReference>
<feature type="compositionally biased region" description="Polar residues" evidence="7">
    <location>
        <begin position="25"/>
        <end position="36"/>
    </location>
</feature>
<dbReference type="EC" id="3.1.3.84" evidence="3"/>
<feature type="compositionally biased region" description="Low complexity" evidence="7">
    <location>
        <begin position="50"/>
        <end position="63"/>
    </location>
</feature>
<evidence type="ECO:0000256" key="3">
    <source>
        <dbReference type="ARBA" id="ARBA00012983"/>
    </source>
</evidence>
<evidence type="ECO:0000256" key="5">
    <source>
        <dbReference type="ARBA" id="ARBA00022912"/>
    </source>
</evidence>
<comment type="catalytic activity">
    <reaction evidence="6">
        <text>ADP-alpha-D-ribose 1''-phosphate + H2O = ADP-D-ribose + phosphate</text>
        <dbReference type="Rhea" id="RHEA:25029"/>
        <dbReference type="ChEBI" id="CHEBI:15377"/>
        <dbReference type="ChEBI" id="CHEBI:43474"/>
        <dbReference type="ChEBI" id="CHEBI:57967"/>
        <dbReference type="ChEBI" id="CHEBI:58753"/>
        <dbReference type="EC" id="3.1.3.84"/>
    </reaction>
</comment>
<dbReference type="AlphaFoldDB" id="A0A3M7D1U6"/>
<comment type="similarity">
    <text evidence="2">Belongs to the POA1 family.</text>
</comment>
<reference evidence="9 10" key="1">
    <citation type="journal article" date="2018" name="BMC Genomics">
        <title>Genomic evidence for intraspecific hybridization in a clonal and extremely halotolerant yeast.</title>
        <authorList>
            <person name="Gostincar C."/>
            <person name="Stajich J.E."/>
            <person name="Zupancic J."/>
            <person name="Zalar P."/>
            <person name="Gunde-Cimerman N."/>
        </authorList>
    </citation>
    <scope>NUCLEOTIDE SEQUENCE [LARGE SCALE GENOMIC DNA]</scope>
    <source>
        <strain evidence="9 10">EXF-2682</strain>
    </source>
</reference>
<evidence type="ECO:0000259" key="8">
    <source>
        <dbReference type="Pfam" id="PF01661"/>
    </source>
</evidence>
<evidence type="ECO:0000256" key="7">
    <source>
        <dbReference type="SAM" id="MobiDB-lite"/>
    </source>
</evidence>
<keyword evidence="5" id="KW-0378">Hydrolase</keyword>
<feature type="region of interest" description="Disordered" evidence="7">
    <location>
        <begin position="140"/>
        <end position="184"/>
    </location>
</feature>
<dbReference type="GO" id="GO:0140291">
    <property type="term" value="P:peptidyl-glutamate ADP-deribosylation"/>
    <property type="evidence" value="ECO:0007669"/>
    <property type="project" value="TreeGrafter"/>
</dbReference>
<evidence type="ECO:0000256" key="4">
    <source>
        <dbReference type="ARBA" id="ARBA00019744"/>
    </source>
</evidence>
<dbReference type="Pfam" id="PF01661">
    <property type="entry name" value="Macro"/>
    <property type="match status" value="1"/>
</dbReference>